<keyword evidence="4 8" id="KW-0411">Iron-sulfur</keyword>
<dbReference type="GO" id="GO:0051536">
    <property type="term" value="F:iron-sulfur cluster binding"/>
    <property type="evidence" value="ECO:0007669"/>
    <property type="project" value="UniProtKB-KW"/>
</dbReference>
<evidence type="ECO:0000256" key="1">
    <source>
        <dbReference type="ARBA" id="ARBA00022491"/>
    </source>
</evidence>
<dbReference type="Proteomes" id="UP000048841">
    <property type="component" value="Unassembled WGS sequence"/>
</dbReference>
<dbReference type="GO" id="GO:0003677">
    <property type="term" value="F:DNA binding"/>
    <property type="evidence" value="ECO:0007669"/>
    <property type="project" value="UniProtKB-KW"/>
</dbReference>
<evidence type="ECO:0000256" key="7">
    <source>
        <dbReference type="ARBA" id="ARBA00023163"/>
    </source>
</evidence>
<evidence type="ECO:0000256" key="3">
    <source>
        <dbReference type="ARBA" id="ARBA00023004"/>
    </source>
</evidence>
<evidence type="ECO:0000256" key="4">
    <source>
        <dbReference type="ARBA" id="ARBA00023014"/>
    </source>
</evidence>
<keyword evidence="3 8" id="KW-0408">Iron</keyword>
<evidence type="ECO:0000313" key="11">
    <source>
        <dbReference type="EMBL" id="CND55020.1"/>
    </source>
</evidence>
<organism evidence="10 13">
    <name type="scientific">Yersinia enterocolitica</name>
    <dbReference type="NCBI Taxonomy" id="630"/>
    <lineage>
        <taxon>Bacteria</taxon>
        <taxon>Pseudomonadati</taxon>
        <taxon>Pseudomonadota</taxon>
        <taxon>Gammaproteobacteria</taxon>
        <taxon>Enterobacterales</taxon>
        <taxon>Yersiniaceae</taxon>
        <taxon>Yersinia</taxon>
    </lineage>
</organism>
<evidence type="ECO:0000259" key="9">
    <source>
        <dbReference type="Pfam" id="PF09012"/>
    </source>
</evidence>
<accession>A0A0H5HKT0</accession>
<keyword evidence="5 8" id="KW-0805">Transcription regulation</keyword>
<feature type="binding site" evidence="8">
    <location>
        <position position="84"/>
    </location>
    <ligand>
        <name>iron-sulfur cluster</name>
        <dbReference type="ChEBI" id="CHEBI:30408"/>
    </ligand>
</feature>
<proteinExistence type="inferred from homology"/>
<dbReference type="InterPro" id="IPR023732">
    <property type="entry name" value="FeoC"/>
</dbReference>
<evidence type="ECO:0000313" key="10">
    <source>
        <dbReference type="EMBL" id="CFQ55913.1"/>
    </source>
</evidence>
<evidence type="ECO:0000256" key="2">
    <source>
        <dbReference type="ARBA" id="ARBA00022723"/>
    </source>
</evidence>
<evidence type="ECO:0000256" key="8">
    <source>
        <dbReference type="HAMAP-Rule" id="MF_01586"/>
    </source>
</evidence>
<feature type="binding site" evidence="8">
    <location>
        <position position="76"/>
    </location>
    <ligand>
        <name>iron-sulfur cluster</name>
        <dbReference type="ChEBI" id="CHEBI:30408"/>
    </ligand>
</feature>
<dbReference type="EMBL" id="CGBR01000004">
    <property type="protein sequence ID" value="CFQ55913.1"/>
    <property type="molecule type" value="Genomic_DNA"/>
</dbReference>
<evidence type="ECO:0000256" key="5">
    <source>
        <dbReference type="ARBA" id="ARBA00023015"/>
    </source>
</evidence>
<protein>
    <recommendedName>
        <fullName evidence="8">Probable [Fe-S]-dependent transcriptional repressor</fullName>
    </recommendedName>
</protein>
<dbReference type="AlphaFoldDB" id="A0A0H5HKT0"/>
<dbReference type="GO" id="GO:0005506">
    <property type="term" value="F:iron ion binding"/>
    <property type="evidence" value="ECO:0007669"/>
    <property type="project" value="UniProtKB-UniRule"/>
</dbReference>
<comment type="function">
    <text evidence="8">May function as a transcriptional regulator that controls feoABC expression.</text>
</comment>
<dbReference type="SUPFAM" id="SSF46785">
    <property type="entry name" value="Winged helix' DNA-binding domain"/>
    <property type="match status" value="1"/>
</dbReference>
<dbReference type="Proteomes" id="UP000041601">
    <property type="component" value="Unassembled WGS sequence"/>
</dbReference>
<comment type="similarity">
    <text evidence="8">Belongs to the FeoC family.</text>
</comment>
<name>A0A0H5HKT0_YEREN</name>
<feature type="domain" description="Transcriptional regulator HTH-type FeoC" evidence="9">
    <location>
        <begin position="24"/>
        <end position="96"/>
    </location>
</feature>
<gene>
    <name evidence="8 10" type="primary">feoC</name>
    <name evidence="10" type="ORF">ERS137941_00939</name>
    <name evidence="11" type="ORF">ERS137959_01483</name>
</gene>
<sequence length="102" mass="11058">MHQPVVAKVLVMTAINKEVKVASLVQLRDAIALSGSADANQLSHQLAMPLPLIEAMLEKLTAMGKIERIEQDNSGCLTGSCKSCPEGKNQCSTVIYQLKNHR</sequence>
<dbReference type="Gene3D" id="1.10.10.10">
    <property type="entry name" value="Winged helix-like DNA-binding domain superfamily/Winged helix DNA-binding domain"/>
    <property type="match status" value="1"/>
</dbReference>
<keyword evidence="6 8" id="KW-0238">DNA-binding</keyword>
<dbReference type="HAMAP" id="MF_01586">
    <property type="entry name" value="FeoC"/>
    <property type="match status" value="1"/>
</dbReference>
<reference evidence="11 12" key="1">
    <citation type="submission" date="2015-03" db="EMBL/GenBank/DDBJ databases">
        <authorList>
            <consortium name="Pathogen Informatics"/>
            <person name="Murphy D."/>
        </authorList>
    </citation>
    <scope>NUCLEOTIDE SEQUENCE [LARGE SCALE GENOMIC DNA]</scope>
    <source>
        <strain evidence="11 12">IP05342</strain>
    </source>
</reference>
<keyword evidence="12" id="KW-1185">Reference proteome</keyword>
<keyword evidence="1 8" id="KW-0678">Repressor</keyword>
<keyword evidence="2 8" id="KW-0479">Metal-binding</keyword>
<dbReference type="EMBL" id="CPXJ01000014">
    <property type="protein sequence ID" value="CND55020.1"/>
    <property type="molecule type" value="Genomic_DNA"/>
</dbReference>
<dbReference type="InterPro" id="IPR036390">
    <property type="entry name" value="WH_DNA-bd_sf"/>
</dbReference>
<evidence type="ECO:0000313" key="12">
    <source>
        <dbReference type="Proteomes" id="UP000041601"/>
    </source>
</evidence>
<keyword evidence="7 8" id="KW-0804">Transcription</keyword>
<evidence type="ECO:0000256" key="6">
    <source>
        <dbReference type="ARBA" id="ARBA00023125"/>
    </source>
</evidence>
<reference evidence="10 13" key="2">
    <citation type="submission" date="2015-03" db="EMBL/GenBank/DDBJ databases">
        <authorList>
            <person name="Murphy D."/>
        </authorList>
    </citation>
    <scope>NUCLEOTIDE SEQUENCE [LARGE SCALE GENOMIC DNA]</scope>
    <source>
        <strain evidence="10 13">IP26249</strain>
    </source>
</reference>
<dbReference type="InterPro" id="IPR015102">
    <property type="entry name" value="Tscrpt_reg_HTH_FeoC"/>
</dbReference>
<dbReference type="InterPro" id="IPR036388">
    <property type="entry name" value="WH-like_DNA-bd_sf"/>
</dbReference>
<dbReference type="Pfam" id="PF09012">
    <property type="entry name" value="FeoC"/>
    <property type="match status" value="1"/>
</dbReference>
<evidence type="ECO:0000313" key="13">
    <source>
        <dbReference type="Proteomes" id="UP000048841"/>
    </source>
</evidence>
<feature type="binding site" evidence="8">
    <location>
        <position position="81"/>
    </location>
    <ligand>
        <name>iron-sulfur cluster</name>
        <dbReference type="ChEBI" id="CHEBI:30408"/>
    </ligand>
</feature>
<feature type="binding site" evidence="8">
    <location>
        <position position="91"/>
    </location>
    <ligand>
        <name>iron-sulfur cluster</name>
        <dbReference type="ChEBI" id="CHEBI:30408"/>
    </ligand>
</feature>